<name>A0A5B7K0P7_PORTR</name>
<dbReference type="Proteomes" id="UP000324222">
    <property type="component" value="Unassembled WGS sequence"/>
</dbReference>
<accession>A0A5B7K0P7</accession>
<feature type="compositionally biased region" description="Polar residues" evidence="1">
    <location>
        <begin position="40"/>
        <end position="52"/>
    </location>
</feature>
<sequence length="116" mass="13607">MATRYKPHPGCPATKFHRYQASKHPVSLVFHNKHQGTDPRVSSSTTPGQPRTTYYAPRTMHHAPRTTNHIPRTTHHESYTTHHESCTTHHAPRIMHHTPRIMHHAERIHFVNFYQQ</sequence>
<evidence type="ECO:0000256" key="1">
    <source>
        <dbReference type="SAM" id="MobiDB-lite"/>
    </source>
</evidence>
<evidence type="ECO:0000313" key="3">
    <source>
        <dbReference type="Proteomes" id="UP000324222"/>
    </source>
</evidence>
<gene>
    <name evidence="2" type="ORF">E2C01_095579</name>
</gene>
<comment type="caution">
    <text evidence="2">The sequence shown here is derived from an EMBL/GenBank/DDBJ whole genome shotgun (WGS) entry which is preliminary data.</text>
</comment>
<evidence type="ECO:0000313" key="2">
    <source>
        <dbReference type="EMBL" id="MPD00127.1"/>
    </source>
</evidence>
<organism evidence="2 3">
    <name type="scientific">Portunus trituberculatus</name>
    <name type="common">Swimming crab</name>
    <name type="synonym">Neptunus trituberculatus</name>
    <dbReference type="NCBI Taxonomy" id="210409"/>
    <lineage>
        <taxon>Eukaryota</taxon>
        <taxon>Metazoa</taxon>
        <taxon>Ecdysozoa</taxon>
        <taxon>Arthropoda</taxon>
        <taxon>Crustacea</taxon>
        <taxon>Multicrustacea</taxon>
        <taxon>Malacostraca</taxon>
        <taxon>Eumalacostraca</taxon>
        <taxon>Eucarida</taxon>
        <taxon>Decapoda</taxon>
        <taxon>Pleocyemata</taxon>
        <taxon>Brachyura</taxon>
        <taxon>Eubrachyura</taxon>
        <taxon>Portunoidea</taxon>
        <taxon>Portunidae</taxon>
        <taxon>Portuninae</taxon>
        <taxon>Portunus</taxon>
    </lineage>
</organism>
<reference evidence="2 3" key="1">
    <citation type="submission" date="2019-05" db="EMBL/GenBank/DDBJ databases">
        <title>Another draft genome of Portunus trituberculatus and its Hox gene families provides insights of decapod evolution.</title>
        <authorList>
            <person name="Jeong J.-H."/>
            <person name="Song I."/>
            <person name="Kim S."/>
            <person name="Choi T."/>
            <person name="Kim D."/>
            <person name="Ryu S."/>
            <person name="Kim W."/>
        </authorList>
    </citation>
    <scope>NUCLEOTIDE SEQUENCE [LARGE SCALE GENOMIC DNA]</scope>
    <source>
        <tissue evidence="2">Muscle</tissue>
    </source>
</reference>
<dbReference type="EMBL" id="VSRR010121483">
    <property type="protein sequence ID" value="MPD00127.1"/>
    <property type="molecule type" value="Genomic_DNA"/>
</dbReference>
<keyword evidence="3" id="KW-1185">Reference proteome</keyword>
<dbReference type="AlphaFoldDB" id="A0A5B7K0P7"/>
<protein>
    <submittedName>
        <fullName evidence="2">Uncharacterized protein</fullName>
    </submittedName>
</protein>
<proteinExistence type="predicted"/>
<feature type="region of interest" description="Disordered" evidence="1">
    <location>
        <begin position="33"/>
        <end position="72"/>
    </location>
</feature>